<proteinExistence type="predicted"/>
<dbReference type="PANTHER" id="PTHR33993">
    <property type="entry name" value="GLYOXALASE-RELATED"/>
    <property type="match status" value="1"/>
</dbReference>
<dbReference type="InterPro" id="IPR052164">
    <property type="entry name" value="Anthracycline_SecMetBiosynth"/>
</dbReference>
<dbReference type="EMBL" id="WJKJ01000073">
    <property type="protein sequence ID" value="MBD3364049.1"/>
    <property type="molecule type" value="Genomic_DNA"/>
</dbReference>
<feature type="domain" description="VOC" evidence="1">
    <location>
        <begin position="3"/>
        <end position="134"/>
    </location>
</feature>
<organism evidence="2 3">
    <name type="scientific">candidate division WOR-3 bacterium</name>
    <dbReference type="NCBI Taxonomy" id="2052148"/>
    <lineage>
        <taxon>Bacteria</taxon>
        <taxon>Bacteria division WOR-3</taxon>
    </lineage>
</organism>
<accession>A0A9D5QC16</accession>
<comment type="caution">
    <text evidence="2">The sequence shown here is derived from an EMBL/GenBank/DDBJ whole genome shotgun (WGS) entry which is preliminary data.</text>
</comment>
<dbReference type="PANTHER" id="PTHR33993:SF2">
    <property type="entry name" value="VOC DOMAIN-CONTAINING PROTEIN"/>
    <property type="match status" value="1"/>
</dbReference>
<reference evidence="2" key="1">
    <citation type="submission" date="2019-11" db="EMBL/GenBank/DDBJ databases">
        <title>Microbial mats filling the niche in hypersaline microbial mats.</title>
        <authorList>
            <person name="Wong H.L."/>
            <person name="Macleod F.I."/>
            <person name="White R.A. III"/>
            <person name="Burns B.P."/>
        </authorList>
    </citation>
    <scope>NUCLEOTIDE SEQUENCE</scope>
    <source>
        <strain evidence="2">Bin_327</strain>
    </source>
</reference>
<evidence type="ECO:0000313" key="3">
    <source>
        <dbReference type="Proteomes" id="UP000630660"/>
    </source>
</evidence>
<dbReference type="InterPro" id="IPR004360">
    <property type="entry name" value="Glyas_Fos-R_dOase_dom"/>
</dbReference>
<dbReference type="Pfam" id="PF00903">
    <property type="entry name" value="Glyoxalase"/>
    <property type="match status" value="1"/>
</dbReference>
<dbReference type="CDD" id="cd07247">
    <property type="entry name" value="SgaA_N_like"/>
    <property type="match status" value="1"/>
</dbReference>
<sequence length="139" mass="15982">MPRVVFFEIKADDPERAGSFYEQVFGWRFEKFDAPYDYWLITTSGSGENNFDGGMMRPADTYDASVDANSAERARIIEENRNVNIIRVEDIDSYIPKIEEAGGIIIMPKHAIPNIGWLFYFKDTEGNVFCVMEWSCNAE</sequence>
<protein>
    <submittedName>
        <fullName evidence="2">VOC family protein</fullName>
    </submittedName>
</protein>
<dbReference type="Gene3D" id="3.10.180.10">
    <property type="entry name" value="2,3-Dihydroxybiphenyl 1,2-Dioxygenase, domain 1"/>
    <property type="match status" value="1"/>
</dbReference>
<dbReference type="AlphaFoldDB" id="A0A9D5QC16"/>
<dbReference type="Proteomes" id="UP000630660">
    <property type="component" value="Unassembled WGS sequence"/>
</dbReference>
<dbReference type="InterPro" id="IPR029068">
    <property type="entry name" value="Glyas_Bleomycin-R_OHBP_Dase"/>
</dbReference>
<evidence type="ECO:0000313" key="2">
    <source>
        <dbReference type="EMBL" id="MBD3364049.1"/>
    </source>
</evidence>
<gene>
    <name evidence="2" type="ORF">GF359_02420</name>
</gene>
<name>A0A9D5QC16_UNCW3</name>
<dbReference type="InterPro" id="IPR037523">
    <property type="entry name" value="VOC_core"/>
</dbReference>
<dbReference type="SUPFAM" id="SSF54593">
    <property type="entry name" value="Glyoxalase/Bleomycin resistance protein/Dihydroxybiphenyl dioxygenase"/>
    <property type="match status" value="1"/>
</dbReference>
<dbReference type="PROSITE" id="PS51819">
    <property type="entry name" value="VOC"/>
    <property type="match status" value="1"/>
</dbReference>
<evidence type="ECO:0000259" key="1">
    <source>
        <dbReference type="PROSITE" id="PS51819"/>
    </source>
</evidence>